<evidence type="ECO:0000256" key="3">
    <source>
        <dbReference type="ARBA" id="ARBA00012856"/>
    </source>
</evidence>
<dbReference type="GO" id="GO:0005829">
    <property type="term" value="C:cytosol"/>
    <property type="evidence" value="ECO:0007669"/>
    <property type="project" value="TreeGrafter"/>
</dbReference>
<evidence type="ECO:0000256" key="9">
    <source>
        <dbReference type="PIRNR" id="PIRNR000194"/>
    </source>
</evidence>
<dbReference type="InterPro" id="IPR024072">
    <property type="entry name" value="DHFR-like_dom_sf"/>
</dbReference>
<evidence type="ECO:0000256" key="7">
    <source>
        <dbReference type="ARBA" id="ARBA00023002"/>
    </source>
</evidence>
<dbReference type="AlphaFoldDB" id="A0A2S6IER3"/>
<reference evidence="12 13" key="1">
    <citation type="submission" date="2018-02" db="EMBL/GenBank/DDBJ databases">
        <title>Genomic Encyclopedia of Archaeal and Bacterial Type Strains, Phase II (KMG-II): from individual species to whole genera.</title>
        <authorList>
            <person name="Goeker M."/>
        </authorList>
    </citation>
    <scope>NUCLEOTIDE SEQUENCE [LARGE SCALE GENOMIC DNA]</scope>
    <source>
        <strain evidence="12 13">DSM 22857</strain>
    </source>
</reference>
<keyword evidence="6 9" id="KW-0521">NADP</keyword>
<keyword evidence="7 9" id="KW-0560">Oxidoreductase</keyword>
<evidence type="ECO:0000313" key="12">
    <source>
        <dbReference type="EMBL" id="PPK92687.1"/>
    </source>
</evidence>
<dbReference type="InterPro" id="IPR012259">
    <property type="entry name" value="DHFR"/>
</dbReference>
<feature type="domain" description="DHFR" evidence="11">
    <location>
        <begin position="10"/>
        <end position="170"/>
    </location>
</feature>
<dbReference type="PANTHER" id="PTHR48069">
    <property type="entry name" value="DIHYDROFOLATE REDUCTASE"/>
    <property type="match status" value="1"/>
</dbReference>
<evidence type="ECO:0000256" key="4">
    <source>
        <dbReference type="ARBA" id="ARBA00018886"/>
    </source>
</evidence>
<dbReference type="GO" id="GO:0070401">
    <property type="term" value="F:NADP+ binding"/>
    <property type="evidence" value="ECO:0007669"/>
    <property type="project" value="UniProtKB-ARBA"/>
</dbReference>
<dbReference type="InterPro" id="IPR001796">
    <property type="entry name" value="DHFR_dom"/>
</dbReference>
<gene>
    <name evidence="12" type="ORF">CLV92_113116</name>
</gene>
<sequence>MGERAEERHVIGMVWAQARDGVIGRDGTMPWHVPEDLAHFKRLTSGATVVMGRATWDSLPPRFRPLPGRRNVVLTRRRDLELDGAEVVHSLEEALAGAAGDVWVAGGGQVYAAAMPLADRLVVTEIDAQVDGDVHAPRVGPRWRRTAADPADGWHRSGGGLDYRILTYERAG</sequence>
<keyword evidence="5 9" id="KW-0554">One-carbon metabolism</keyword>
<dbReference type="PROSITE" id="PS00075">
    <property type="entry name" value="DHFR_1"/>
    <property type="match status" value="1"/>
</dbReference>
<comment type="similarity">
    <text evidence="2 9 10">Belongs to the dihydrofolate reductase family.</text>
</comment>
<protein>
    <recommendedName>
        <fullName evidence="4 9">Dihydrofolate reductase</fullName>
        <ecNumber evidence="3 9">1.5.1.3</ecNumber>
    </recommendedName>
</protein>
<accession>A0A2S6IER3</accession>
<comment type="caution">
    <text evidence="12">The sequence shown here is derived from an EMBL/GenBank/DDBJ whole genome shotgun (WGS) entry which is preliminary data.</text>
</comment>
<evidence type="ECO:0000256" key="1">
    <source>
        <dbReference type="ARBA" id="ARBA00004903"/>
    </source>
</evidence>
<comment type="pathway">
    <text evidence="1 9">Cofactor biosynthesis; tetrahydrofolate biosynthesis; 5,6,7,8-tetrahydrofolate from 7,8-dihydrofolate: step 1/1.</text>
</comment>
<dbReference type="Gene3D" id="3.40.430.10">
    <property type="entry name" value="Dihydrofolate Reductase, subunit A"/>
    <property type="match status" value="1"/>
</dbReference>
<dbReference type="PROSITE" id="PS51330">
    <property type="entry name" value="DHFR_2"/>
    <property type="match status" value="1"/>
</dbReference>
<evidence type="ECO:0000313" key="13">
    <source>
        <dbReference type="Proteomes" id="UP000239485"/>
    </source>
</evidence>
<organism evidence="12 13">
    <name type="scientific">Kineococcus xinjiangensis</name>
    <dbReference type="NCBI Taxonomy" id="512762"/>
    <lineage>
        <taxon>Bacteria</taxon>
        <taxon>Bacillati</taxon>
        <taxon>Actinomycetota</taxon>
        <taxon>Actinomycetes</taxon>
        <taxon>Kineosporiales</taxon>
        <taxon>Kineosporiaceae</taxon>
        <taxon>Kineococcus</taxon>
    </lineage>
</organism>
<dbReference type="EMBL" id="PTJD01000013">
    <property type="protein sequence ID" value="PPK92687.1"/>
    <property type="molecule type" value="Genomic_DNA"/>
</dbReference>
<evidence type="ECO:0000256" key="10">
    <source>
        <dbReference type="RuleBase" id="RU004474"/>
    </source>
</evidence>
<dbReference type="PIRSF" id="PIRSF000194">
    <property type="entry name" value="DHFR"/>
    <property type="match status" value="1"/>
</dbReference>
<dbReference type="GO" id="GO:0046452">
    <property type="term" value="P:dihydrofolate metabolic process"/>
    <property type="evidence" value="ECO:0007669"/>
    <property type="project" value="TreeGrafter"/>
</dbReference>
<dbReference type="EC" id="1.5.1.3" evidence="3 9"/>
<dbReference type="GO" id="GO:0046654">
    <property type="term" value="P:tetrahydrofolate biosynthetic process"/>
    <property type="evidence" value="ECO:0007669"/>
    <property type="project" value="UniProtKB-UniPathway"/>
</dbReference>
<dbReference type="SUPFAM" id="SSF53597">
    <property type="entry name" value="Dihydrofolate reductase-like"/>
    <property type="match status" value="1"/>
</dbReference>
<dbReference type="GO" id="GO:0046655">
    <property type="term" value="P:folic acid metabolic process"/>
    <property type="evidence" value="ECO:0007669"/>
    <property type="project" value="TreeGrafter"/>
</dbReference>
<dbReference type="InterPro" id="IPR017925">
    <property type="entry name" value="DHFR_CS"/>
</dbReference>
<comment type="function">
    <text evidence="8 9">Key enzyme in folate metabolism. Catalyzes an essential reaction for de novo glycine and purine synthesis, and for DNA precursor synthesis.</text>
</comment>
<evidence type="ECO:0000259" key="11">
    <source>
        <dbReference type="PROSITE" id="PS51330"/>
    </source>
</evidence>
<evidence type="ECO:0000256" key="2">
    <source>
        <dbReference type="ARBA" id="ARBA00009539"/>
    </source>
</evidence>
<dbReference type="CDD" id="cd00209">
    <property type="entry name" value="DHFR"/>
    <property type="match status" value="1"/>
</dbReference>
<comment type="catalytic activity">
    <reaction evidence="9">
        <text>(6S)-5,6,7,8-tetrahydrofolate + NADP(+) = 7,8-dihydrofolate + NADPH + H(+)</text>
        <dbReference type="Rhea" id="RHEA:15009"/>
        <dbReference type="ChEBI" id="CHEBI:15378"/>
        <dbReference type="ChEBI" id="CHEBI:57451"/>
        <dbReference type="ChEBI" id="CHEBI:57453"/>
        <dbReference type="ChEBI" id="CHEBI:57783"/>
        <dbReference type="ChEBI" id="CHEBI:58349"/>
        <dbReference type="EC" id="1.5.1.3"/>
    </reaction>
</comment>
<dbReference type="Proteomes" id="UP000239485">
    <property type="component" value="Unassembled WGS sequence"/>
</dbReference>
<dbReference type="PANTHER" id="PTHR48069:SF3">
    <property type="entry name" value="DIHYDROFOLATE REDUCTASE"/>
    <property type="match status" value="1"/>
</dbReference>
<evidence type="ECO:0000256" key="5">
    <source>
        <dbReference type="ARBA" id="ARBA00022563"/>
    </source>
</evidence>
<dbReference type="GO" id="GO:0004146">
    <property type="term" value="F:dihydrofolate reductase activity"/>
    <property type="evidence" value="ECO:0007669"/>
    <property type="project" value="UniProtKB-EC"/>
</dbReference>
<dbReference type="PRINTS" id="PR00070">
    <property type="entry name" value="DHFR"/>
</dbReference>
<dbReference type="Pfam" id="PF00186">
    <property type="entry name" value="DHFR_1"/>
    <property type="match status" value="1"/>
</dbReference>
<dbReference type="UniPathway" id="UPA00077">
    <property type="reaction ID" value="UER00158"/>
</dbReference>
<evidence type="ECO:0000256" key="8">
    <source>
        <dbReference type="ARBA" id="ARBA00025067"/>
    </source>
</evidence>
<keyword evidence="13" id="KW-1185">Reference proteome</keyword>
<dbReference type="FunFam" id="3.40.430.10:FF:000001">
    <property type="entry name" value="Dihydrofolate reductase"/>
    <property type="match status" value="1"/>
</dbReference>
<name>A0A2S6IER3_9ACTN</name>
<dbReference type="GO" id="GO:0006730">
    <property type="term" value="P:one-carbon metabolic process"/>
    <property type="evidence" value="ECO:0007669"/>
    <property type="project" value="UniProtKB-KW"/>
</dbReference>
<evidence type="ECO:0000256" key="6">
    <source>
        <dbReference type="ARBA" id="ARBA00022857"/>
    </source>
</evidence>
<proteinExistence type="inferred from homology"/>